<evidence type="ECO:0000313" key="3">
    <source>
        <dbReference type="Proteomes" id="UP000323067"/>
    </source>
</evidence>
<dbReference type="VEuPathDB" id="FungiDB:CCM_02607"/>
<sequence length="401" mass="43201">MAPMTKTSGLSPLLPVPWAGVRAWLDEAEATSAASGGSTAHLAHAQLLALSQLVTFGVDEPVLPKEDYVSKLMRMSSSPVPEDDHPMQDGVDAVRFTNGPEFTQVHRFGPPTFEMSDPVDVPFRGAFQLRWGCQCVLPWCGKRFPSGDEARPPVLFGNKKDAKQYAAMLAVEYLKGATRQMATSHTPRETPKKPGLSENSSQNAPQQPQPPAPSHTAPTQPLALPQPAQPPAQPATPLTPQSPLAPLVLTAPGTPPPSTRAKRPLDSPTTPGPASPLKQRHQRHSPTPPPPATAAMPFVSPKGRGADAAAEQSRLFGSIARLCARLGVSQPQYRLVPDLDRPSFFSGRAEFSVGSRVPDDIAVVRNVLGKKQARIQIAEQVLAWMEKEEMRRQQLVVGMLS</sequence>
<feature type="region of interest" description="Disordered" evidence="1">
    <location>
        <begin position="179"/>
        <end position="306"/>
    </location>
</feature>
<feature type="compositionally biased region" description="Low complexity" evidence="1">
    <location>
        <begin position="214"/>
        <end position="226"/>
    </location>
</feature>
<reference evidence="2 3" key="1">
    <citation type="journal article" date="2017" name="BMC Genomics">
        <title>Chromosome level assembly and secondary metabolite potential of the parasitic fungus Cordyceps militaris.</title>
        <authorList>
            <person name="Kramer G.J."/>
            <person name="Nodwell J.R."/>
        </authorList>
    </citation>
    <scope>NUCLEOTIDE SEQUENCE [LARGE SCALE GENOMIC DNA]</scope>
    <source>
        <strain evidence="2 3">ATCC 34164</strain>
    </source>
</reference>
<dbReference type="OrthoDB" id="5222339at2759"/>
<accession>A0A2H4SAH6</accession>
<dbReference type="AlphaFoldDB" id="A0A2H4SAH6"/>
<organism evidence="2 3">
    <name type="scientific">Cordyceps militaris</name>
    <name type="common">Caterpillar fungus</name>
    <name type="synonym">Clavaria militaris</name>
    <dbReference type="NCBI Taxonomy" id="73501"/>
    <lineage>
        <taxon>Eukaryota</taxon>
        <taxon>Fungi</taxon>
        <taxon>Dikarya</taxon>
        <taxon>Ascomycota</taxon>
        <taxon>Pezizomycotina</taxon>
        <taxon>Sordariomycetes</taxon>
        <taxon>Hypocreomycetidae</taxon>
        <taxon>Hypocreales</taxon>
        <taxon>Cordycipitaceae</taxon>
        <taxon>Cordyceps</taxon>
    </lineage>
</organism>
<dbReference type="Proteomes" id="UP000323067">
    <property type="component" value="Chromosome vi"/>
</dbReference>
<feature type="compositionally biased region" description="Low complexity" evidence="1">
    <location>
        <begin position="235"/>
        <end position="247"/>
    </location>
</feature>
<dbReference type="EMBL" id="CP023323">
    <property type="protein sequence ID" value="ATY60093.1"/>
    <property type="molecule type" value="Genomic_DNA"/>
</dbReference>
<name>A0A2H4SAH6_CORMI</name>
<dbReference type="CDD" id="cd00048">
    <property type="entry name" value="DSRM_SF"/>
    <property type="match status" value="1"/>
</dbReference>
<evidence type="ECO:0000256" key="1">
    <source>
        <dbReference type="SAM" id="MobiDB-lite"/>
    </source>
</evidence>
<gene>
    <name evidence="2" type="ORF">A9K55_006324</name>
</gene>
<dbReference type="VEuPathDB" id="FungiDB:A9K55_006324"/>
<proteinExistence type="predicted"/>
<evidence type="ECO:0008006" key="4">
    <source>
        <dbReference type="Google" id="ProtNLM"/>
    </source>
</evidence>
<evidence type="ECO:0000313" key="2">
    <source>
        <dbReference type="EMBL" id="ATY60093.1"/>
    </source>
</evidence>
<protein>
    <recommendedName>
        <fullName evidence="4">DRBM domain-containing protein</fullName>
    </recommendedName>
</protein>